<organism evidence="3 4">
    <name type="scientific">Coprobacter fastidiosus</name>
    <dbReference type="NCBI Taxonomy" id="1099853"/>
    <lineage>
        <taxon>Bacteria</taxon>
        <taxon>Pseudomonadati</taxon>
        <taxon>Bacteroidota</taxon>
        <taxon>Bacteroidia</taxon>
        <taxon>Bacteroidales</taxon>
        <taxon>Barnesiellaceae</taxon>
        <taxon>Coprobacter</taxon>
    </lineage>
</organism>
<evidence type="ECO:0000256" key="1">
    <source>
        <dbReference type="SAM" id="MobiDB-lite"/>
    </source>
</evidence>
<feature type="region of interest" description="Disordered" evidence="1">
    <location>
        <begin position="526"/>
        <end position="549"/>
    </location>
</feature>
<name>A0A354M6E7_9BACT</name>
<dbReference type="NCBIfam" id="TIGR01760">
    <property type="entry name" value="tape_meas_TP901"/>
    <property type="match status" value="1"/>
</dbReference>
<dbReference type="InterPro" id="IPR010090">
    <property type="entry name" value="Phage_tape_meas"/>
</dbReference>
<accession>A0A354M6E7</accession>
<gene>
    <name evidence="3" type="ORF">DDY73_13895</name>
</gene>
<protein>
    <submittedName>
        <fullName evidence="3">Phage tail tape measure protein</fullName>
    </submittedName>
</protein>
<feature type="domain" description="Phage tail tape measure protein" evidence="2">
    <location>
        <begin position="134"/>
        <end position="307"/>
    </location>
</feature>
<dbReference type="Pfam" id="PF10145">
    <property type="entry name" value="PhageMin_Tail"/>
    <property type="match status" value="1"/>
</dbReference>
<evidence type="ECO:0000259" key="2">
    <source>
        <dbReference type="Pfam" id="PF10145"/>
    </source>
</evidence>
<sequence>MSTFDVIRMRFILDKQKFSNGFTEAKKQIKRDTGEMRRNLDRLKLAHVRAFREMRDEIPGFNAAMRLVKNPYVAAAAGVAVLYKGFQKTTQAAADFNTQFRQLQNLNIDKPINELNRLKNTVLDTAFGSGFDARKTSAGFFDIQSVTGKYGKEVKEIVRQQGEFAQIMQADFNNWIAGTGKAMANYGFGAKELTDFNKSAFATVKVGETTFDKLANVMSVYAGSAAASKQTYDTANKLFALFTVRTKSVDEAATLTKSLFNDLTKESTLAALKSVKINPFDDNKKLKQADTILLELNKKFRDLKGDKSIINLKNQFTGSEGLIAYIQAATDQSDNLYNTLKSFNDTKFEFADALKLAKGDANYLNNILQNKLHTSIIKIGEAMLPIKVMLLENIIPALEKFNFWYLNSENGRRGQFNTQGQNEINDQYSDLVNNLSNMSYNDMLEAQKQIIGDLNAFKAQYDNFIAPQEKILNKIDKINGINDNRTIDEKLSQATGYYSDVLAGRKERLEYLSKNLLTLWKQAQGKSHATNGNGGNTDNDTGNDTSSEGITAITGSAKQVRNITVNIDAFNKGGINTQQTNLQHMDSRQIEDWFTEMCLRVVRNLETSY</sequence>
<feature type="compositionally biased region" description="Low complexity" evidence="1">
    <location>
        <begin position="536"/>
        <end position="545"/>
    </location>
</feature>
<dbReference type="EMBL" id="DNWC01000171">
    <property type="protein sequence ID" value="HBJ10086.1"/>
    <property type="molecule type" value="Genomic_DNA"/>
</dbReference>
<dbReference type="AlphaFoldDB" id="A0A354M6E7"/>
<comment type="caution">
    <text evidence="3">The sequence shown here is derived from an EMBL/GenBank/DDBJ whole genome shotgun (WGS) entry which is preliminary data.</text>
</comment>
<dbReference type="Proteomes" id="UP000262954">
    <property type="component" value="Unassembled WGS sequence"/>
</dbReference>
<evidence type="ECO:0000313" key="4">
    <source>
        <dbReference type="Proteomes" id="UP000262954"/>
    </source>
</evidence>
<evidence type="ECO:0000313" key="3">
    <source>
        <dbReference type="EMBL" id="HBJ10086.1"/>
    </source>
</evidence>
<reference evidence="3 4" key="1">
    <citation type="journal article" date="2018" name="Nat. Biotechnol.">
        <title>A standardized bacterial taxonomy based on genome phylogeny substantially revises the tree of life.</title>
        <authorList>
            <person name="Parks D.H."/>
            <person name="Chuvochina M."/>
            <person name="Waite D.W."/>
            <person name="Rinke C."/>
            <person name="Skarshewski A."/>
            <person name="Chaumeil P.A."/>
            <person name="Hugenholtz P."/>
        </authorList>
    </citation>
    <scope>NUCLEOTIDE SEQUENCE [LARGE SCALE GENOMIC DNA]</scope>
    <source>
        <strain evidence="3">UBA11482</strain>
    </source>
</reference>
<proteinExistence type="predicted"/>